<dbReference type="EMBL" id="FWFL01000010">
    <property type="protein sequence ID" value="SLN62437.1"/>
    <property type="molecule type" value="Genomic_DNA"/>
</dbReference>
<evidence type="ECO:0000313" key="3">
    <source>
        <dbReference type="Proteomes" id="UP000193827"/>
    </source>
</evidence>
<sequence>MKIVTCGLRPAVVLSICLVFLVACNTTTSRNFEARGAPASQAEIVQHFSGKFVKTGEGGTYLGIDGSLKGIDPAGGSPISIGSWSAGNALCFTLVYYGKQNGQTASSGEEETCYLIWINPDGTSIADPVGSGANLDIAKPVPGFPIENRFNALRAELGV</sequence>
<dbReference type="RefSeq" id="WP_139837840.1">
    <property type="nucleotide sequence ID" value="NZ_FWFL01000010.1"/>
</dbReference>
<reference evidence="2 3" key="1">
    <citation type="submission" date="2017-03" db="EMBL/GenBank/DDBJ databases">
        <authorList>
            <person name="Afonso C.L."/>
            <person name="Miller P.J."/>
            <person name="Scott M.A."/>
            <person name="Spackman E."/>
            <person name="Goraichik I."/>
            <person name="Dimitrov K.M."/>
            <person name="Suarez D.L."/>
            <person name="Swayne D.E."/>
        </authorList>
    </citation>
    <scope>NUCLEOTIDE SEQUENCE [LARGE SCALE GENOMIC DNA]</scope>
    <source>
        <strain evidence="2 3">CECT 8287</strain>
    </source>
</reference>
<dbReference type="PROSITE" id="PS51257">
    <property type="entry name" value="PROKAR_LIPOPROTEIN"/>
    <property type="match status" value="1"/>
</dbReference>
<evidence type="ECO:0000256" key="1">
    <source>
        <dbReference type="SAM" id="SignalP"/>
    </source>
</evidence>
<proteinExistence type="predicted"/>
<feature type="signal peptide" evidence="1">
    <location>
        <begin position="1"/>
        <end position="25"/>
    </location>
</feature>
<keyword evidence="1" id="KW-0732">Signal</keyword>
<organism evidence="2 3">
    <name type="scientific">Roseovarius litorisediminis</name>
    <dbReference type="NCBI Taxonomy" id="1312363"/>
    <lineage>
        <taxon>Bacteria</taxon>
        <taxon>Pseudomonadati</taxon>
        <taxon>Pseudomonadota</taxon>
        <taxon>Alphaproteobacteria</taxon>
        <taxon>Rhodobacterales</taxon>
        <taxon>Roseobacteraceae</taxon>
        <taxon>Roseovarius</taxon>
    </lineage>
</organism>
<dbReference type="AlphaFoldDB" id="A0A1Y5TES8"/>
<keyword evidence="3" id="KW-1185">Reference proteome</keyword>
<feature type="chain" id="PRO_5012667046" description="Lipoprotein" evidence="1">
    <location>
        <begin position="26"/>
        <end position="159"/>
    </location>
</feature>
<evidence type="ECO:0000313" key="2">
    <source>
        <dbReference type="EMBL" id="SLN62437.1"/>
    </source>
</evidence>
<dbReference type="Proteomes" id="UP000193827">
    <property type="component" value="Unassembled WGS sequence"/>
</dbReference>
<accession>A0A1Y5TES8</accession>
<name>A0A1Y5TES8_9RHOB</name>
<gene>
    <name evidence="2" type="ORF">PEL8287_03403</name>
</gene>
<protein>
    <recommendedName>
        <fullName evidence="4">Lipoprotein</fullName>
    </recommendedName>
</protein>
<evidence type="ECO:0008006" key="4">
    <source>
        <dbReference type="Google" id="ProtNLM"/>
    </source>
</evidence>